<evidence type="ECO:0000256" key="3">
    <source>
        <dbReference type="ARBA" id="ARBA00022960"/>
    </source>
</evidence>
<accession>X1LIH8</accession>
<feature type="transmembrane region" description="Helical" evidence="6">
    <location>
        <begin position="20"/>
        <end position="37"/>
    </location>
</feature>
<keyword evidence="5 6" id="KW-0472">Membrane</keyword>
<feature type="transmembrane region" description="Helical" evidence="6">
    <location>
        <begin position="91"/>
        <end position="112"/>
    </location>
</feature>
<keyword evidence="3" id="KW-0133">Cell shape</keyword>
<keyword evidence="4 6" id="KW-1133">Transmembrane helix</keyword>
<name>X1LIH8_9ZZZZ</name>
<feature type="transmembrane region" description="Helical" evidence="6">
    <location>
        <begin position="44"/>
        <end position="63"/>
    </location>
</feature>
<comment type="caution">
    <text evidence="7">The sequence shown here is derived from an EMBL/GenBank/DDBJ whole genome shotgun (WGS) entry which is preliminary data.</text>
</comment>
<evidence type="ECO:0008006" key="8">
    <source>
        <dbReference type="Google" id="ProtNLM"/>
    </source>
</evidence>
<evidence type="ECO:0000256" key="4">
    <source>
        <dbReference type="ARBA" id="ARBA00022989"/>
    </source>
</evidence>
<evidence type="ECO:0000256" key="5">
    <source>
        <dbReference type="ARBA" id="ARBA00023136"/>
    </source>
</evidence>
<protein>
    <recommendedName>
        <fullName evidence="8">Rod shape-determining protein RodA</fullName>
    </recommendedName>
</protein>
<dbReference type="EMBL" id="BARV01002039">
    <property type="protein sequence ID" value="GAI02175.1"/>
    <property type="molecule type" value="Genomic_DNA"/>
</dbReference>
<evidence type="ECO:0000256" key="2">
    <source>
        <dbReference type="ARBA" id="ARBA00022692"/>
    </source>
</evidence>
<dbReference type="GO" id="GO:0005886">
    <property type="term" value="C:plasma membrane"/>
    <property type="evidence" value="ECO:0007669"/>
    <property type="project" value="TreeGrafter"/>
</dbReference>
<evidence type="ECO:0000256" key="6">
    <source>
        <dbReference type="SAM" id="Phobius"/>
    </source>
</evidence>
<dbReference type="Pfam" id="PF01098">
    <property type="entry name" value="FTSW_RODA_SPOVE"/>
    <property type="match status" value="1"/>
</dbReference>
<feature type="non-terminal residue" evidence="7">
    <location>
        <position position="1"/>
    </location>
</feature>
<dbReference type="InterPro" id="IPR018365">
    <property type="entry name" value="Cell_cycle_FtsW-rel_CS"/>
</dbReference>
<reference evidence="7" key="1">
    <citation type="journal article" date="2014" name="Front. Microbiol.">
        <title>High frequency of phylogenetically diverse reductive dehalogenase-homologous genes in deep subseafloor sedimentary metagenomes.</title>
        <authorList>
            <person name="Kawai M."/>
            <person name="Futagami T."/>
            <person name="Toyoda A."/>
            <person name="Takaki Y."/>
            <person name="Nishi S."/>
            <person name="Hori S."/>
            <person name="Arai W."/>
            <person name="Tsubouchi T."/>
            <person name="Morono Y."/>
            <person name="Uchiyama I."/>
            <person name="Ito T."/>
            <person name="Fujiyama A."/>
            <person name="Inagaki F."/>
            <person name="Takami H."/>
        </authorList>
    </citation>
    <scope>NUCLEOTIDE SEQUENCE</scope>
    <source>
        <strain evidence="7">Expedition CK06-06</strain>
    </source>
</reference>
<keyword evidence="2 6" id="KW-0812">Transmembrane</keyword>
<gene>
    <name evidence="7" type="ORF">S06H3_05486</name>
</gene>
<dbReference type="PROSITE" id="PS00428">
    <property type="entry name" value="FTSW_RODA_SPOVE"/>
    <property type="match status" value="1"/>
</dbReference>
<dbReference type="GO" id="GO:0051301">
    <property type="term" value="P:cell division"/>
    <property type="evidence" value="ECO:0007669"/>
    <property type="project" value="InterPro"/>
</dbReference>
<evidence type="ECO:0000256" key="1">
    <source>
        <dbReference type="ARBA" id="ARBA00004141"/>
    </source>
</evidence>
<comment type="subcellular location">
    <subcellularLocation>
        <location evidence="1">Membrane</location>
        <topology evidence="1">Multi-pass membrane protein</topology>
    </subcellularLocation>
</comment>
<sequence>GHVSHGARSWIGWRMLKIEPSEFFKIGIIITLAGFLSRKKEEDVNFFHLFITFFLAGLPIILIILQPDIGTAVIYIGIVIGILYLAGLKKIYLFTLFILGLLSILIIIKSGYVEQYVLNRLLVFLNPNLDPYGIGYTLNQSIIAIGSGGLFGKGLFKGIQTALRFVPEPHTDFIFCILGEELGFVGAVILISLYALIIFRIIRVGITSKDKFGALICGGIATFLLLQFFINIGVTIGIMPITGLTLPLISYGGSSLITTFFGLGLVESIYLRRFYKP</sequence>
<organism evidence="7">
    <name type="scientific">marine sediment metagenome</name>
    <dbReference type="NCBI Taxonomy" id="412755"/>
    <lineage>
        <taxon>unclassified sequences</taxon>
        <taxon>metagenomes</taxon>
        <taxon>ecological metagenomes</taxon>
    </lineage>
</organism>
<dbReference type="AlphaFoldDB" id="X1LIH8"/>
<feature type="transmembrane region" description="Helical" evidence="6">
    <location>
        <begin position="182"/>
        <end position="202"/>
    </location>
</feature>
<feature type="transmembrane region" description="Helical" evidence="6">
    <location>
        <begin position="248"/>
        <end position="271"/>
    </location>
</feature>
<dbReference type="InterPro" id="IPR001182">
    <property type="entry name" value="FtsW/RodA"/>
</dbReference>
<feature type="transmembrane region" description="Helical" evidence="6">
    <location>
        <begin position="214"/>
        <end position="242"/>
    </location>
</feature>
<proteinExistence type="predicted"/>
<dbReference type="GO" id="GO:0032153">
    <property type="term" value="C:cell division site"/>
    <property type="evidence" value="ECO:0007669"/>
    <property type="project" value="TreeGrafter"/>
</dbReference>
<dbReference type="GO" id="GO:0015648">
    <property type="term" value="F:lipid-linked peptidoglycan transporter activity"/>
    <property type="evidence" value="ECO:0007669"/>
    <property type="project" value="TreeGrafter"/>
</dbReference>
<dbReference type="GO" id="GO:0008360">
    <property type="term" value="P:regulation of cell shape"/>
    <property type="evidence" value="ECO:0007669"/>
    <property type="project" value="UniProtKB-KW"/>
</dbReference>
<feature type="transmembrane region" description="Helical" evidence="6">
    <location>
        <begin position="69"/>
        <end position="86"/>
    </location>
</feature>
<evidence type="ECO:0000313" key="7">
    <source>
        <dbReference type="EMBL" id="GAI02175.1"/>
    </source>
</evidence>
<dbReference type="PANTHER" id="PTHR30474:SF1">
    <property type="entry name" value="PEPTIDOGLYCAN GLYCOSYLTRANSFERASE MRDB"/>
    <property type="match status" value="1"/>
</dbReference>
<dbReference type="PANTHER" id="PTHR30474">
    <property type="entry name" value="CELL CYCLE PROTEIN"/>
    <property type="match status" value="1"/>
</dbReference>